<evidence type="ECO:0000256" key="7">
    <source>
        <dbReference type="ARBA" id="ARBA00022737"/>
    </source>
</evidence>
<sequence>RTRNNFAFDLFVSHNSNDTVWVKDVLLPELEVNSQPAFKVCVYSRNWLVGRNIDECISESLEKSRKTLLLVTNAFAESEWCQFEMTMAQHKLIANDNDNLLVAVMEDIEPINMTPRLRLLMKRKVFLQWAEDEVGQHLFWERLKLMLRS</sequence>
<gene>
    <name evidence="14" type="ORF">CAPTEDRAFT_67535</name>
</gene>
<dbReference type="HOGENOM" id="CLU_053932_3_1_1"/>
<comment type="similarity">
    <text evidence="2">Belongs to the Toll-like receptor family.</text>
</comment>
<evidence type="ECO:0000256" key="8">
    <source>
        <dbReference type="ARBA" id="ARBA00022859"/>
    </source>
</evidence>
<keyword evidence="6" id="KW-0732">Signal</keyword>
<evidence type="ECO:0000256" key="3">
    <source>
        <dbReference type="ARBA" id="ARBA00022588"/>
    </source>
</evidence>
<keyword evidence="8" id="KW-0391">Immunity</keyword>
<reference evidence="15" key="3">
    <citation type="submission" date="2015-06" db="UniProtKB">
        <authorList>
            <consortium name="EnsemblMetazoa"/>
        </authorList>
    </citation>
    <scope>IDENTIFICATION</scope>
</reference>
<evidence type="ECO:0000259" key="13">
    <source>
        <dbReference type="PROSITE" id="PS50104"/>
    </source>
</evidence>
<accession>R7TL53</accession>
<dbReference type="SMART" id="SM00255">
    <property type="entry name" value="TIR"/>
    <property type="match status" value="1"/>
</dbReference>
<dbReference type="STRING" id="283909.R7TL53"/>
<keyword evidence="16" id="KW-1185">Reference proteome</keyword>
<reference evidence="16" key="1">
    <citation type="submission" date="2012-12" db="EMBL/GenBank/DDBJ databases">
        <authorList>
            <person name="Hellsten U."/>
            <person name="Grimwood J."/>
            <person name="Chapman J.A."/>
            <person name="Shapiro H."/>
            <person name="Aerts A."/>
            <person name="Otillar R.P."/>
            <person name="Terry A.Y."/>
            <person name="Boore J.L."/>
            <person name="Simakov O."/>
            <person name="Marletaz F."/>
            <person name="Cho S.-J."/>
            <person name="Edsinger-Gonzales E."/>
            <person name="Havlak P."/>
            <person name="Kuo D.-H."/>
            <person name="Larsson T."/>
            <person name="Lv J."/>
            <person name="Arendt D."/>
            <person name="Savage R."/>
            <person name="Osoegawa K."/>
            <person name="de Jong P."/>
            <person name="Lindberg D.R."/>
            <person name="Seaver E.C."/>
            <person name="Weisblat D.A."/>
            <person name="Putnam N.H."/>
            <person name="Grigoriev I.V."/>
            <person name="Rokhsar D.S."/>
        </authorList>
    </citation>
    <scope>NUCLEOTIDE SEQUENCE</scope>
    <source>
        <strain evidence="16">I ESC-2004</strain>
    </source>
</reference>
<comment type="subcellular location">
    <subcellularLocation>
        <location evidence="1">Membrane</location>
        <topology evidence="1">Single-pass type I membrane protein</topology>
    </subcellularLocation>
</comment>
<dbReference type="Gene3D" id="3.40.50.10140">
    <property type="entry name" value="Toll/interleukin-1 receptor homology (TIR) domain"/>
    <property type="match status" value="1"/>
</dbReference>
<dbReference type="EMBL" id="AMQN01013604">
    <property type="status" value="NOT_ANNOTATED_CDS"/>
    <property type="molecule type" value="Genomic_DNA"/>
</dbReference>
<keyword evidence="12" id="KW-0325">Glycoprotein</keyword>
<dbReference type="SUPFAM" id="SSF52200">
    <property type="entry name" value="Toll/Interleukin receptor TIR domain"/>
    <property type="match status" value="1"/>
</dbReference>
<keyword evidence="4" id="KW-0433">Leucine-rich repeat</keyword>
<keyword evidence="5" id="KW-0812">Transmembrane</keyword>
<dbReference type="EnsemblMetazoa" id="CapteT67535">
    <property type="protein sequence ID" value="CapteP67535"/>
    <property type="gene ID" value="CapteG67535"/>
</dbReference>
<dbReference type="EMBL" id="KB310334">
    <property type="protein sequence ID" value="ELT91815.1"/>
    <property type="molecule type" value="Genomic_DNA"/>
</dbReference>
<feature type="domain" description="TIR" evidence="13">
    <location>
        <begin position="6"/>
        <end position="147"/>
    </location>
</feature>
<evidence type="ECO:0000256" key="11">
    <source>
        <dbReference type="ARBA" id="ARBA00023170"/>
    </source>
</evidence>
<proteinExistence type="inferred from homology"/>
<dbReference type="OrthoDB" id="5966846at2759"/>
<evidence type="ECO:0000256" key="12">
    <source>
        <dbReference type="ARBA" id="ARBA00023180"/>
    </source>
</evidence>
<dbReference type="InterPro" id="IPR035897">
    <property type="entry name" value="Toll_tir_struct_dom_sf"/>
</dbReference>
<dbReference type="OMA" id="EVAPQAM"/>
<feature type="non-terminal residue" evidence="14">
    <location>
        <position position="149"/>
    </location>
</feature>
<evidence type="ECO:0000313" key="16">
    <source>
        <dbReference type="Proteomes" id="UP000014760"/>
    </source>
</evidence>
<dbReference type="GO" id="GO:0007165">
    <property type="term" value="P:signal transduction"/>
    <property type="evidence" value="ECO:0007669"/>
    <property type="project" value="InterPro"/>
</dbReference>
<protein>
    <recommendedName>
        <fullName evidence="13">TIR domain-containing protein</fullName>
    </recommendedName>
</protein>
<dbReference type="Proteomes" id="UP000014760">
    <property type="component" value="Unassembled WGS sequence"/>
</dbReference>
<evidence type="ECO:0000256" key="1">
    <source>
        <dbReference type="ARBA" id="ARBA00004479"/>
    </source>
</evidence>
<evidence type="ECO:0000256" key="5">
    <source>
        <dbReference type="ARBA" id="ARBA00022692"/>
    </source>
</evidence>
<keyword evidence="10" id="KW-0472">Membrane</keyword>
<dbReference type="Pfam" id="PF13676">
    <property type="entry name" value="TIR_2"/>
    <property type="match status" value="1"/>
</dbReference>
<keyword evidence="11" id="KW-0675">Receptor</keyword>
<dbReference type="PANTHER" id="PTHR24365">
    <property type="entry name" value="TOLL-LIKE RECEPTOR"/>
    <property type="match status" value="1"/>
</dbReference>
<dbReference type="GO" id="GO:0005886">
    <property type="term" value="C:plasma membrane"/>
    <property type="evidence" value="ECO:0007669"/>
    <property type="project" value="TreeGrafter"/>
</dbReference>
<name>R7TL53_CAPTE</name>
<evidence type="ECO:0000313" key="15">
    <source>
        <dbReference type="EnsemblMetazoa" id="CapteP67535"/>
    </source>
</evidence>
<evidence type="ECO:0000256" key="9">
    <source>
        <dbReference type="ARBA" id="ARBA00022989"/>
    </source>
</evidence>
<evidence type="ECO:0000256" key="6">
    <source>
        <dbReference type="ARBA" id="ARBA00022729"/>
    </source>
</evidence>
<feature type="non-terminal residue" evidence="14">
    <location>
        <position position="1"/>
    </location>
</feature>
<keyword evidence="7" id="KW-0677">Repeat</keyword>
<dbReference type="PANTHER" id="PTHR24365:SF530">
    <property type="entry name" value="MSTPROX-RELATED"/>
    <property type="match status" value="1"/>
</dbReference>
<evidence type="ECO:0000256" key="4">
    <source>
        <dbReference type="ARBA" id="ARBA00022614"/>
    </source>
</evidence>
<keyword evidence="9" id="KW-1133">Transmembrane helix</keyword>
<organism evidence="14">
    <name type="scientific">Capitella teleta</name>
    <name type="common">Polychaete worm</name>
    <dbReference type="NCBI Taxonomy" id="283909"/>
    <lineage>
        <taxon>Eukaryota</taxon>
        <taxon>Metazoa</taxon>
        <taxon>Spiralia</taxon>
        <taxon>Lophotrochozoa</taxon>
        <taxon>Annelida</taxon>
        <taxon>Polychaeta</taxon>
        <taxon>Sedentaria</taxon>
        <taxon>Scolecida</taxon>
        <taxon>Capitellidae</taxon>
        <taxon>Capitella</taxon>
    </lineage>
</organism>
<dbReference type="GO" id="GO:0038023">
    <property type="term" value="F:signaling receptor activity"/>
    <property type="evidence" value="ECO:0007669"/>
    <property type="project" value="TreeGrafter"/>
</dbReference>
<reference evidence="14 16" key="2">
    <citation type="journal article" date="2013" name="Nature">
        <title>Insights into bilaterian evolution from three spiralian genomes.</title>
        <authorList>
            <person name="Simakov O."/>
            <person name="Marletaz F."/>
            <person name="Cho S.J."/>
            <person name="Edsinger-Gonzales E."/>
            <person name="Havlak P."/>
            <person name="Hellsten U."/>
            <person name="Kuo D.H."/>
            <person name="Larsson T."/>
            <person name="Lv J."/>
            <person name="Arendt D."/>
            <person name="Savage R."/>
            <person name="Osoegawa K."/>
            <person name="de Jong P."/>
            <person name="Grimwood J."/>
            <person name="Chapman J.A."/>
            <person name="Shapiro H."/>
            <person name="Aerts A."/>
            <person name="Otillar R.P."/>
            <person name="Terry A.Y."/>
            <person name="Boore J.L."/>
            <person name="Grigoriev I.V."/>
            <person name="Lindberg D.R."/>
            <person name="Seaver E.C."/>
            <person name="Weisblat D.A."/>
            <person name="Putnam N.H."/>
            <person name="Rokhsar D.S."/>
        </authorList>
    </citation>
    <scope>NUCLEOTIDE SEQUENCE</scope>
    <source>
        <strain evidence="14 16">I ESC-2004</strain>
    </source>
</reference>
<dbReference type="PROSITE" id="PS50104">
    <property type="entry name" value="TIR"/>
    <property type="match status" value="1"/>
</dbReference>
<keyword evidence="3" id="KW-0399">Innate immunity</keyword>
<evidence type="ECO:0000313" key="14">
    <source>
        <dbReference type="EMBL" id="ELT91815.1"/>
    </source>
</evidence>
<dbReference type="InterPro" id="IPR000157">
    <property type="entry name" value="TIR_dom"/>
</dbReference>
<evidence type="ECO:0000256" key="10">
    <source>
        <dbReference type="ARBA" id="ARBA00023136"/>
    </source>
</evidence>
<dbReference type="GO" id="GO:0045087">
    <property type="term" value="P:innate immune response"/>
    <property type="evidence" value="ECO:0007669"/>
    <property type="project" value="UniProtKB-KW"/>
</dbReference>
<evidence type="ECO:0000256" key="2">
    <source>
        <dbReference type="ARBA" id="ARBA00009634"/>
    </source>
</evidence>
<dbReference type="FunFam" id="3.40.50.10140:FF:000001">
    <property type="entry name" value="Toll-like receptor 2"/>
    <property type="match status" value="1"/>
</dbReference>
<dbReference type="AlphaFoldDB" id="R7TL53"/>